<dbReference type="Proteomes" id="UP001219518">
    <property type="component" value="Unassembled WGS sequence"/>
</dbReference>
<proteinExistence type="predicted"/>
<keyword evidence="2" id="KW-1185">Reference proteome</keyword>
<gene>
    <name evidence="1" type="ORF">KUF71_020503</name>
</gene>
<dbReference type="AlphaFoldDB" id="A0AAE1GX07"/>
<evidence type="ECO:0000313" key="1">
    <source>
        <dbReference type="EMBL" id="KAK3910689.1"/>
    </source>
</evidence>
<evidence type="ECO:0000313" key="2">
    <source>
        <dbReference type="Proteomes" id="UP001219518"/>
    </source>
</evidence>
<comment type="caution">
    <text evidence="1">The sequence shown here is derived from an EMBL/GenBank/DDBJ whole genome shotgun (WGS) entry which is preliminary data.</text>
</comment>
<dbReference type="EMBL" id="JAHWGI010000184">
    <property type="protein sequence ID" value="KAK3910689.1"/>
    <property type="molecule type" value="Genomic_DNA"/>
</dbReference>
<reference evidence="1" key="1">
    <citation type="submission" date="2021-07" db="EMBL/GenBank/DDBJ databases">
        <authorList>
            <person name="Catto M.A."/>
            <person name="Jacobson A."/>
            <person name="Kennedy G."/>
            <person name="Labadie P."/>
            <person name="Hunt B.G."/>
            <person name="Srinivasan R."/>
        </authorList>
    </citation>
    <scope>NUCLEOTIDE SEQUENCE</scope>
    <source>
        <strain evidence="1">PL_HMW_Pooled</strain>
        <tissue evidence="1">Head</tissue>
    </source>
</reference>
<sequence length="96" mass="11301">MLFQTIFYLNSETNFALQLKEPRRRDDCTVRQVRVVFAKSSWLEAAGYASNTARTRRSHRGVVAQLTFQGRFLFDKFDIFPKVLALLNFVHFFVHL</sequence>
<reference evidence="1" key="2">
    <citation type="journal article" date="2023" name="BMC Genomics">
        <title>Pest status, molecular evolution, and epigenetic factors derived from the genome assembly of Frankliniella fusca, a thysanopteran phytovirus vector.</title>
        <authorList>
            <person name="Catto M.A."/>
            <person name="Labadie P.E."/>
            <person name="Jacobson A.L."/>
            <person name="Kennedy G.G."/>
            <person name="Srinivasan R."/>
            <person name="Hunt B.G."/>
        </authorList>
    </citation>
    <scope>NUCLEOTIDE SEQUENCE</scope>
    <source>
        <strain evidence="1">PL_HMW_Pooled</strain>
    </source>
</reference>
<organism evidence="1 2">
    <name type="scientific">Frankliniella fusca</name>
    <dbReference type="NCBI Taxonomy" id="407009"/>
    <lineage>
        <taxon>Eukaryota</taxon>
        <taxon>Metazoa</taxon>
        <taxon>Ecdysozoa</taxon>
        <taxon>Arthropoda</taxon>
        <taxon>Hexapoda</taxon>
        <taxon>Insecta</taxon>
        <taxon>Pterygota</taxon>
        <taxon>Neoptera</taxon>
        <taxon>Paraneoptera</taxon>
        <taxon>Thysanoptera</taxon>
        <taxon>Terebrantia</taxon>
        <taxon>Thripoidea</taxon>
        <taxon>Thripidae</taxon>
        <taxon>Frankliniella</taxon>
    </lineage>
</organism>
<accession>A0AAE1GX07</accession>
<name>A0AAE1GX07_9NEOP</name>
<protein>
    <submittedName>
        <fullName evidence="1">AAA ATPase</fullName>
    </submittedName>
</protein>